<keyword evidence="3" id="KW-1133">Transmembrane helix</keyword>
<feature type="domain" description="OmpR/PhoB-type" evidence="4">
    <location>
        <begin position="1"/>
        <end position="98"/>
    </location>
</feature>
<protein>
    <submittedName>
        <fullName evidence="5">Winged helix-turn-helix domain-containing protein</fullName>
    </submittedName>
</protein>
<evidence type="ECO:0000313" key="6">
    <source>
        <dbReference type="Proteomes" id="UP000648257"/>
    </source>
</evidence>
<dbReference type="Proteomes" id="UP000648257">
    <property type="component" value="Unassembled WGS sequence"/>
</dbReference>
<keyword evidence="3" id="KW-0472">Membrane</keyword>
<evidence type="ECO:0000313" key="5">
    <source>
        <dbReference type="EMBL" id="MBC3808978.1"/>
    </source>
</evidence>
<dbReference type="PANTHER" id="PTHR36842:SF1">
    <property type="entry name" value="PROTEIN TOLB"/>
    <property type="match status" value="1"/>
</dbReference>
<dbReference type="Gene3D" id="2.120.10.30">
    <property type="entry name" value="TolB, C-terminal domain"/>
    <property type="match status" value="2"/>
</dbReference>
<evidence type="ECO:0000256" key="3">
    <source>
        <dbReference type="SAM" id="Phobius"/>
    </source>
</evidence>
<keyword evidence="6" id="KW-1185">Reference proteome</keyword>
<dbReference type="InterPro" id="IPR001867">
    <property type="entry name" value="OmpR/PhoB-type_DNA-bd"/>
</dbReference>
<accession>A0ABR6X8C2</accession>
<dbReference type="InterPro" id="IPR016032">
    <property type="entry name" value="Sig_transdc_resp-reg_C-effctor"/>
</dbReference>
<dbReference type="Pfam" id="PF00486">
    <property type="entry name" value="Trans_reg_C"/>
    <property type="match status" value="1"/>
</dbReference>
<evidence type="ECO:0000259" key="4">
    <source>
        <dbReference type="PROSITE" id="PS51755"/>
    </source>
</evidence>
<dbReference type="InterPro" id="IPR011042">
    <property type="entry name" value="6-blade_b-propeller_TolB-like"/>
</dbReference>
<dbReference type="SMART" id="SM00862">
    <property type="entry name" value="Trans_reg_C"/>
    <property type="match status" value="1"/>
</dbReference>
<dbReference type="PROSITE" id="PS51755">
    <property type="entry name" value="OMPR_PHOB"/>
    <property type="match status" value="1"/>
</dbReference>
<dbReference type="InterPro" id="IPR036388">
    <property type="entry name" value="WH-like_DNA-bd_sf"/>
</dbReference>
<feature type="DNA-binding region" description="OmpR/PhoB-type" evidence="2">
    <location>
        <begin position="1"/>
        <end position="98"/>
    </location>
</feature>
<comment type="caution">
    <text evidence="5">The sequence shown here is derived from an EMBL/GenBank/DDBJ whole genome shotgun (WGS) entry which is preliminary data.</text>
</comment>
<dbReference type="PANTHER" id="PTHR36842">
    <property type="entry name" value="PROTEIN TOLB HOMOLOG"/>
    <property type="match status" value="1"/>
</dbReference>
<dbReference type="SUPFAM" id="SSF82171">
    <property type="entry name" value="DPP6 N-terminal domain-like"/>
    <property type="match status" value="1"/>
</dbReference>
<keyword evidence="3" id="KW-0812">Transmembrane</keyword>
<dbReference type="SUPFAM" id="SSF46894">
    <property type="entry name" value="C-terminal effector domain of the bipartite response regulators"/>
    <property type="match status" value="1"/>
</dbReference>
<dbReference type="RefSeq" id="WP_186924043.1">
    <property type="nucleotide sequence ID" value="NZ_JACOFW010000023.1"/>
</dbReference>
<organism evidence="5 6">
    <name type="scientific">Undibacterium seohonense</name>
    <dbReference type="NCBI Taxonomy" id="1344950"/>
    <lineage>
        <taxon>Bacteria</taxon>
        <taxon>Pseudomonadati</taxon>
        <taxon>Pseudomonadota</taxon>
        <taxon>Betaproteobacteria</taxon>
        <taxon>Burkholderiales</taxon>
        <taxon>Oxalobacteraceae</taxon>
        <taxon>Undibacterium</taxon>
    </lineage>
</organism>
<name>A0ABR6X8C2_9BURK</name>
<evidence type="ECO:0000256" key="2">
    <source>
        <dbReference type="PROSITE-ProRule" id="PRU01091"/>
    </source>
</evidence>
<dbReference type="CDD" id="cd00383">
    <property type="entry name" value="trans_reg_C"/>
    <property type="match status" value="1"/>
</dbReference>
<proteinExistence type="predicted"/>
<dbReference type="Gene3D" id="1.10.10.10">
    <property type="entry name" value="Winged helix-like DNA-binding domain superfamily/Winged helix DNA-binding domain"/>
    <property type="match status" value="1"/>
</dbReference>
<evidence type="ECO:0000256" key="1">
    <source>
        <dbReference type="ARBA" id="ARBA00023125"/>
    </source>
</evidence>
<gene>
    <name evidence="5" type="ORF">H8K52_16685</name>
</gene>
<reference evidence="5 6" key="1">
    <citation type="submission" date="2020-08" db="EMBL/GenBank/DDBJ databases">
        <title>Novel species isolated from subtropical streams in China.</title>
        <authorList>
            <person name="Lu H."/>
        </authorList>
    </citation>
    <scope>NUCLEOTIDE SEQUENCE [LARGE SCALE GENOMIC DNA]</scope>
    <source>
        <strain evidence="5 6">KACC 16656</strain>
    </source>
</reference>
<dbReference type="EMBL" id="JACOFW010000023">
    <property type="protein sequence ID" value="MBC3808978.1"/>
    <property type="molecule type" value="Genomic_DNA"/>
</dbReference>
<keyword evidence="1 2" id="KW-0238">DNA-binding</keyword>
<feature type="transmembrane region" description="Helical" evidence="3">
    <location>
        <begin position="150"/>
        <end position="170"/>
    </location>
</feature>
<sequence length="720" mass="81998">MRWQIEQFLFCDQQQTLSSNEQVQQLEPMAVELLSYFCQHPDSIVSRDELINSVWLGRVVTDSAVNKVVTKLRKHFDDDAKSPRFIATFPKKGYKFIAQVRAIESIKPFADITELGQSETDQIDSTNINTNTHSWESTTKKISQKPSHKFVWAAAAIFVIACLIGLVQFMSFKQTPVLTTTGKSVALTRDAGADVFPNLSTDGKLLSYVEVRDRKMILKVKKLSDESVFVFDHGDEKTTSVGPADWSDDGTQIVYLVTTPESCQYFIRTVQAQSFSEPQLIHNCPVGSYGKIEFTHDVNRLIYAESEGHNAPYSLFELDRKTGKKRRLSQPELVIGGNSQFDLHPTQNKLLISSPDKQQWEGFYELNLDTDQLKLLFKLDAYICCGIWSQQGDRVILMGEHPANQLLSYDLGGKNVYPIYSGNLNLRAPTRHSNGKDYLFPAGESNQNILQFRFDTQDSVELVTNSVDDRLATFSEKNQTLAFISLASGGEEIWLRQITPNAASNIASNMANNTAKRLSQFNDGRHYIDLQWRPDGKQLLALSLNEIHLIDATSGSWSKAKLPQREMRAVSYKDNQTIAFSVNVNGKWQINYYHLDTETTSLEKDQWQYAKFSERKDDSLWIDQAGDLYAGSTPEKVLELDEKKIDWLAGRVFNIQKHGDAWYWQRRSDHRLQLLQKKANQSPKIIVTTDSYHFDVSKSGVYYHQSPPQNIDIYRTGIVQ</sequence>